<accession>A0AAN6NW75</accession>
<reference evidence="1" key="1">
    <citation type="journal article" date="2023" name="Mol. Phylogenet. Evol.">
        <title>Genome-scale phylogeny and comparative genomics of the fungal order Sordariales.</title>
        <authorList>
            <person name="Hensen N."/>
            <person name="Bonometti L."/>
            <person name="Westerberg I."/>
            <person name="Brannstrom I.O."/>
            <person name="Guillou S."/>
            <person name="Cros-Aarteil S."/>
            <person name="Calhoun S."/>
            <person name="Haridas S."/>
            <person name="Kuo A."/>
            <person name="Mondo S."/>
            <person name="Pangilinan J."/>
            <person name="Riley R."/>
            <person name="LaButti K."/>
            <person name="Andreopoulos B."/>
            <person name="Lipzen A."/>
            <person name="Chen C."/>
            <person name="Yan M."/>
            <person name="Daum C."/>
            <person name="Ng V."/>
            <person name="Clum A."/>
            <person name="Steindorff A."/>
            <person name="Ohm R.A."/>
            <person name="Martin F."/>
            <person name="Silar P."/>
            <person name="Natvig D.O."/>
            <person name="Lalanne C."/>
            <person name="Gautier V."/>
            <person name="Ament-Velasquez S.L."/>
            <person name="Kruys A."/>
            <person name="Hutchinson M.I."/>
            <person name="Powell A.J."/>
            <person name="Barry K."/>
            <person name="Miller A.N."/>
            <person name="Grigoriev I.V."/>
            <person name="Debuchy R."/>
            <person name="Gladieux P."/>
            <person name="Hiltunen Thoren M."/>
            <person name="Johannesson H."/>
        </authorList>
    </citation>
    <scope>NUCLEOTIDE SEQUENCE</scope>
    <source>
        <strain evidence="1">CBS 626.80</strain>
    </source>
</reference>
<evidence type="ECO:0000313" key="2">
    <source>
        <dbReference type="Proteomes" id="UP001303222"/>
    </source>
</evidence>
<comment type="caution">
    <text evidence="1">The sequence shown here is derived from an EMBL/GenBank/DDBJ whole genome shotgun (WGS) entry which is preliminary data.</text>
</comment>
<proteinExistence type="predicted"/>
<protein>
    <submittedName>
        <fullName evidence="1">Uncharacterized protein</fullName>
    </submittedName>
</protein>
<sequence>MHRVLSEDYHLASLPQHSKHRLINRVKEHCVQLMEGRHHPHQQNRSRGQMPPDFFIGPPDVVEPLPPLIEFTPEQLHRSIQINTWIHRVLSEDYHLASLPQHSQHRLINRVKEYCVQIMEGLNQNHHHQQNQRPPERE</sequence>
<reference evidence="1" key="2">
    <citation type="submission" date="2023-06" db="EMBL/GenBank/DDBJ databases">
        <authorList>
            <consortium name="Lawrence Berkeley National Laboratory"/>
            <person name="Mondo S.J."/>
            <person name="Hensen N."/>
            <person name="Bonometti L."/>
            <person name="Westerberg I."/>
            <person name="Brannstrom I.O."/>
            <person name="Guillou S."/>
            <person name="Cros-Aarteil S."/>
            <person name="Calhoun S."/>
            <person name="Haridas S."/>
            <person name="Kuo A."/>
            <person name="Pangilinan J."/>
            <person name="Riley R."/>
            <person name="Labutti K."/>
            <person name="Andreopoulos B."/>
            <person name="Lipzen A."/>
            <person name="Chen C."/>
            <person name="Yanf M."/>
            <person name="Daum C."/>
            <person name="Ng V."/>
            <person name="Clum A."/>
            <person name="Steindorff A."/>
            <person name="Ohm R."/>
            <person name="Martin F."/>
            <person name="Silar P."/>
            <person name="Natvig D."/>
            <person name="Lalanne C."/>
            <person name="Gautier V."/>
            <person name="Ament-Velasquez S.L."/>
            <person name="Kruys A."/>
            <person name="Hutchinson M.I."/>
            <person name="Powell A.J."/>
            <person name="Barry K."/>
            <person name="Miller A.N."/>
            <person name="Grigoriev I.V."/>
            <person name="Debuchy R."/>
            <person name="Gladieux P."/>
            <person name="Thoren M.H."/>
            <person name="Johannesson H."/>
        </authorList>
    </citation>
    <scope>NUCLEOTIDE SEQUENCE</scope>
    <source>
        <strain evidence="1">CBS 626.80</strain>
    </source>
</reference>
<dbReference type="AlphaFoldDB" id="A0AAN6NW75"/>
<dbReference type="Proteomes" id="UP001303222">
    <property type="component" value="Unassembled WGS sequence"/>
</dbReference>
<name>A0AAN6NW75_9PEZI</name>
<gene>
    <name evidence="1" type="ORF">QBC32DRAFT_339377</name>
</gene>
<keyword evidence="2" id="KW-1185">Reference proteome</keyword>
<organism evidence="1 2">
    <name type="scientific">Pseudoneurospora amorphoporcata</name>
    <dbReference type="NCBI Taxonomy" id="241081"/>
    <lineage>
        <taxon>Eukaryota</taxon>
        <taxon>Fungi</taxon>
        <taxon>Dikarya</taxon>
        <taxon>Ascomycota</taxon>
        <taxon>Pezizomycotina</taxon>
        <taxon>Sordariomycetes</taxon>
        <taxon>Sordariomycetidae</taxon>
        <taxon>Sordariales</taxon>
        <taxon>Sordariaceae</taxon>
        <taxon>Pseudoneurospora</taxon>
    </lineage>
</organism>
<evidence type="ECO:0000313" key="1">
    <source>
        <dbReference type="EMBL" id="KAK3953197.1"/>
    </source>
</evidence>
<dbReference type="EMBL" id="MU859109">
    <property type="protein sequence ID" value="KAK3953197.1"/>
    <property type="molecule type" value="Genomic_DNA"/>
</dbReference>